<reference evidence="2" key="1">
    <citation type="submission" date="2023-01" db="EMBL/GenBank/DDBJ databases">
        <title>Key to firefly adult light organ development and bioluminescence: homeobox transcription factors regulate luciferase expression and transportation to peroxisome.</title>
        <authorList>
            <person name="Fu X."/>
        </authorList>
    </citation>
    <scope>NUCLEOTIDE SEQUENCE [LARGE SCALE GENOMIC DNA]</scope>
</reference>
<comment type="caution">
    <text evidence="1">The sequence shown here is derived from an EMBL/GenBank/DDBJ whole genome shotgun (WGS) entry which is preliminary data.</text>
</comment>
<name>A0AAN7P207_9COLE</name>
<dbReference type="InterPro" id="IPR018788">
    <property type="entry name" value="Proteasome_assmbl_chp_3"/>
</dbReference>
<evidence type="ECO:0008006" key="3">
    <source>
        <dbReference type="Google" id="ProtNLM"/>
    </source>
</evidence>
<dbReference type="Proteomes" id="UP001353858">
    <property type="component" value="Unassembled WGS sequence"/>
</dbReference>
<dbReference type="InterPro" id="IPR053720">
    <property type="entry name" value="Psm_Assembly_Chaperone"/>
</dbReference>
<gene>
    <name evidence="1" type="ORF">RN001_014495</name>
</gene>
<evidence type="ECO:0000313" key="2">
    <source>
        <dbReference type="Proteomes" id="UP001353858"/>
    </source>
</evidence>
<evidence type="ECO:0000313" key="1">
    <source>
        <dbReference type="EMBL" id="KAK4872466.1"/>
    </source>
</evidence>
<dbReference type="AlphaFoldDB" id="A0AAN7P207"/>
<dbReference type="GO" id="GO:0043248">
    <property type="term" value="P:proteasome assembly"/>
    <property type="evidence" value="ECO:0007669"/>
    <property type="project" value="InterPro"/>
</dbReference>
<dbReference type="PANTHER" id="PTHR31051:SF1">
    <property type="entry name" value="PROTEASOME ASSEMBLY CHAPERONE 3"/>
    <property type="match status" value="1"/>
</dbReference>
<dbReference type="Pfam" id="PF10178">
    <property type="entry name" value="PAC3"/>
    <property type="match status" value="1"/>
</dbReference>
<organism evidence="1 2">
    <name type="scientific">Aquatica leii</name>
    <dbReference type="NCBI Taxonomy" id="1421715"/>
    <lineage>
        <taxon>Eukaryota</taxon>
        <taxon>Metazoa</taxon>
        <taxon>Ecdysozoa</taxon>
        <taxon>Arthropoda</taxon>
        <taxon>Hexapoda</taxon>
        <taxon>Insecta</taxon>
        <taxon>Pterygota</taxon>
        <taxon>Neoptera</taxon>
        <taxon>Endopterygota</taxon>
        <taxon>Coleoptera</taxon>
        <taxon>Polyphaga</taxon>
        <taxon>Elateriformia</taxon>
        <taxon>Elateroidea</taxon>
        <taxon>Lampyridae</taxon>
        <taxon>Luciolinae</taxon>
        <taxon>Aquatica</taxon>
    </lineage>
</organism>
<dbReference type="Gene3D" id="3.30.230.90">
    <property type="match status" value="1"/>
</dbReference>
<dbReference type="EMBL" id="JARPUR010000007">
    <property type="protein sequence ID" value="KAK4872466.1"/>
    <property type="molecule type" value="Genomic_DNA"/>
</dbReference>
<proteinExistence type="predicted"/>
<keyword evidence="2" id="KW-1185">Reference proteome</keyword>
<dbReference type="PANTHER" id="PTHR31051">
    <property type="entry name" value="PROTEASOME ASSEMBLY CHAPERONE 3"/>
    <property type="match status" value="1"/>
</dbReference>
<protein>
    <recommendedName>
        <fullName evidence="3">Proteasome assembly chaperone 3</fullName>
    </recommendedName>
</protein>
<sequence length="133" mass="14814">MDLENLMQSLSLNVSDQSTRNFNVTGLKIGENHTDIVFGEFVNKHMIVATQYGNIGSLLKVTVDDVLNGSINEPVYTVQVVFGCVNDEQQAAARFIAESLKIRKPLMLFLCLKDYQISTVNTLVQALLNYTNV</sequence>
<accession>A0AAN7P207</accession>